<accession>A0A835FSI7</accession>
<dbReference type="PANTHER" id="PTHR31225:SF63">
    <property type="entry name" value="BETA-SELINENE SYNTHASE"/>
    <property type="match status" value="1"/>
</dbReference>
<dbReference type="InterPro" id="IPR008949">
    <property type="entry name" value="Isoprenoid_synthase_dom_sf"/>
</dbReference>
<organism evidence="4 5">
    <name type="scientific">Digitaria exilis</name>
    <dbReference type="NCBI Taxonomy" id="1010633"/>
    <lineage>
        <taxon>Eukaryota</taxon>
        <taxon>Viridiplantae</taxon>
        <taxon>Streptophyta</taxon>
        <taxon>Embryophyta</taxon>
        <taxon>Tracheophyta</taxon>
        <taxon>Spermatophyta</taxon>
        <taxon>Magnoliopsida</taxon>
        <taxon>Liliopsida</taxon>
        <taxon>Poales</taxon>
        <taxon>Poaceae</taxon>
        <taxon>PACMAD clade</taxon>
        <taxon>Panicoideae</taxon>
        <taxon>Panicodae</taxon>
        <taxon>Paniceae</taxon>
        <taxon>Anthephorinae</taxon>
        <taxon>Digitaria</taxon>
    </lineage>
</organism>
<dbReference type="Proteomes" id="UP000636709">
    <property type="component" value="Unassembled WGS sequence"/>
</dbReference>
<feature type="domain" description="Terpene synthase metal-binding" evidence="3">
    <location>
        <begin position="239"/>
        <end position="353"/>
    </location>
</feature>
<feature type="domain" description="Terpene synthase metal-binding" evidence="3">
    <location>
        <begin position="177"/>
        <end position="237"/>
    </location>
</feature>
<dbReference type="OrthoDB" id="786831at2759"/>
<proteinExistence type="predicted"/>
<dbReference type="GO" id="GO:0000287">
    <property type="term" value="F:magnesium ion binding"/>
    <property type="evidence" value="ECO:0007669"/>
    <property type="project" value="InterPro"/>
</dbReference>
<dbReference type="InterPro" id="IPR036965">
    <property type="entry name" value="Terpene_synth_N_sf"/>
</dbReference>
<dbReference type="SUPFAM" id="SSF48239">
    <property type="entry name" value="Terpenoid cyclases/Protein prenyltransferases"/>
    <property type="match status" value="1"/>
</dbReference>
<sequence>MAATGAAAPVVSGNATTYETDGNTTVVAHRDGFESCLWGDFFRSEEWMRERADQLNEQVRRVFETTTSMTDAVTLVDTLKHLGIDHRFREEIDSVLGRVHRDEDLEFATSDDLHIVALRFRLLRQHGYWVSAGGREQGRARALDIPLPRFMPRVETTYYMAEYEQEETHDAVLLELAKLDFNLMYFWTLDTLPWHECSRARIVLAKVIGLATFMDDTFDVHATFEDGQRFDQAMQRHAATEAKWSNEKNMPTFKEHREVSAMTSFVAAMCLIALIFAEGQATEEAIEWALGMPDMYFASGEIGRFLNDVASYKVDHLSLSFSPWGMECYAQEHGVTGDEAAEAIAEMVELAWRRINKGALEMGRALLPAARIVTGMSSTVEVMYLDIKDIIVRLFVDPRRVRVLTPHRRSHILLANKLGAHLRGGFKLGALDAWLLIAVCSNDPFNSVMSLGPLFLARFLAEQPFQFQLTSATCIGCLV</sequence>
<dbReference type="Pfam" id="PF01397">
    <property type="entry name" value="Terpene_synth"/>
    <property type="match status" value="1"/>
</dbReference>
<dbReference type="GO" id="GO:0010333">
    <property type="term" value="F:terpene synthase activity"/>
    <property type="evidence" value="ECO:0007669"/>
    <property type="project" value="InterPro"/>
</dbReference>
<dbReference type="Pfam" id="PF03936">
    <property type="entry name" value="Terpene_synth_C"/>
    <property type="match status" value="2"/>
</dbReference>
<evidence type="ECO:0000259" key="3">
    <source>
        <dbReference type="Pfam" id="PF03936"/>
    </source>
</evidence>
<comment type="caution">
    <text evidence="4">The sequence shown here is derived from an EMBL/GenBank/DDBJ whole genome shotgun (WGS) entry which is preliminary data.</text>
</comment>
<dbReference type="Gene3D" id="1.50.10.130">
    <property type="entry name" value="Terpene synthase, N-terminal domain"/>
    <property type="match status" value="2"/>
</dbReference>
<dbReference type="AlphaFoldDB" id="A0A835FSI7"/>
<protein>
    <submittedName>
        <fullName evidence="4">Uncharacterized protein</fullName>
    </submittedName>
</protein>
<feature type="domain" description="Terpene synthase N-terminal" evidence="2">
    <location>
        <begin position="42"/>
        <end position="132"/>
    </location>
</feature>
<dbReference type="SUPFAM" id="SSF48576">
    <property type="entry name" value="Terpenoid synthases"/>
    <property type="match status" value="1"/>
</dbReference>
<dbReference type="InterPro" id="IPR050148">
    <property type="entry name" value="Terpene_synthase-like"/>
</dbReference>
<keyword evidence="1" id="KW-0479">Metal-binding</keyword>
<dbReference type="EMBL" id="JACEFO010000338">
    <property type="protein sequence ID" value="KAF8775037.1"/>
    <property type="molecule type" value="Genomic_DNA"/>
</dbReference>
<evidence type="ECO:0000313" key="4">
    <source>
        <dbReference type="EMBL" id="KAF8775037.1"/>
    </source>
</evidence>
<evidence type="ECO:0000313" key="5">
    <source>
        <dbReference type="Proteomes" id="UP000636709"/>
    </source>
</evidence>
<gene>
    <name evidence="4" type="ORF">HU200_005087</name>
</gene>
<dbReference type="PANTHER" id="PTHR31225">
    <property type="entry name" value="OS04G0344100 PROTEIN-RELATED"/>
    <property type="match status" value="1"/>
</dbReference>
<reference evidence="4" key="1">
    <citation type="submission" date="2020-07" db="EMBL/GenBank/DDBJ databases">
        <title>Genome sequence and genetic diversity analysis of an under-domesticated orphan crop, white fonio (Digitaria exilis).</title>
        <authorList>
            <person name="Bennetzen J.L."/>
            <person name="Chen S."/>
            <person name="Ma X."/>
            <person name="Wang X."/>
            <person name="Yssel A.E.J."/>
            <person name="Chaluvadi S.R."/>
            <person name="Johnson M."/>
            <person name="Gangashetty P."/>
            <person name="Hamidou F."/>
            <person name="Sanogo M.D."/>
            <person name="Zwaenepoel A."/>
            <person name="Wallace J."/>
            <person name="Van De Peer Y."/>
            <person name="Van Deynze A."/>
        </authorList>
    </citation>
    <scope>NUCLEOTIDE SEQUENCE</scope>
    <source>
        <tissue evidence="4">Leaves</tissue>
    </source>
</reference>
<evidence type="ECO:0000256" key="1">
    <source>
        <dbReference type="ARBA" id="ARBA00022723"/>
    </source>
</evidence>
<dbReference type="Gene3D" id="1.10.600.10">
    <property type="entry name" value="Farnesyl Diphosphate Synthase"/>
    <property type="match status" value="2"/>
</dbReference>
<dbReference type="InterPro" id="IPR008930">
    <property type="entry name" value="Terpenoid_cyclase/PrenylTrfase"/>
</dbReference>
<dbReference type="InterPro" id="IPR001906">
    <property type="entry name" value="Terpene_synth_N"/>
</dbReference>
<name>A0A835FSI7_9POAL</name>
<dbReference type="InterPro" id="IPR005630">
    <property type="entry name" value="Terpene_synthase_metal-bd"/>
</dbReference>
<dbReference type="GO" id="GO:0016114">
    <property type="term" value="P:terpenoid biosynthetic process"/>
    <property type="evidence" value="ECO:0007669"/>
    <property type="project" value="InterPro"/>
</dbReference>
<keyword evidence="5" id="KW-1185">Reference proteome</keyword>
<evidence type="ECO:0000259" key="2">
    <source>
        <dbReference type="Pfam" id="PF01397"/>
    </source>
</evidence>